<keyword evidence="1" id="KW-1133">Transmembrane helix</keyword>
<feature type="transmembrane region" description="Helical" evidence="1">
    <location>
        <begin position="89"/>
        <end position="113"/>
    </location>
</feature>
<dbReference type="Proteomes" id="UP000051952">
    <property type="component" value="Unassembled WGS sequence"/>
</dbReference>
<evidence type="ECO:0000313" key="3">
    <source>
        <dbReference type="Proteomes" id="UP000051952"/>
    </source>
</evidence>
<protein>
    <recommendedName>
        <fullName evidence="4">Transmembrane protein</fullName>
    </recommendedName>
</protein>
<dbReference type="AlphaFoldDB" id="A0A0S4JCW8"/>
<keyword evidence="1" id="KW-0812">Transmembrane</keyword>
<keyword evidence="3" id="KW-1185">Reference proteome</keyword>
<organism evidence="2 3">
    <name type="scientific">Bodo saltans</name>
    <name type="common">Flagellated protozoan</name>
    <dbReference type="NCBI Taxonomy" id="75058"/>
    <lineage>
        <taxon>Eukaryota</taxon>
        <taxon>Discoba</taxon>
        <taxon>Euglenozoa</taxon>
        <taxon>Kinetoplastea</taxon>
        <taxon>Metakinetoplastina</taxon>
        <taxon>Eubodonida</taxon>
        <taxon>Bodonidae</taxon>
        <taxon>Bodo</taxon>
    </lineage>
</organism>
<dbReference type="EMBL" id="CYKH01001500">
    <property type="protein sequence ID" value="CUG87353.1"/>
    <property type="molecule type" value="Genomic_DNA"/>
</dbReference>
<evidence type="ECO:0008006" key="4">
    <source>
        <dbReference type="Google" id="ProtNLM"/>
    </source>
</evidence>
<name>A0A0S4JCW8_BODSA</name>
<sequence>MSGGSDVSAEAAYERRILDRFGENYFNGVRWGAGLSAIFLLDQCRRLFRLVRNRHFLADTQQLGLDEDLVRGRATFARTLRRSLSTEKVFFIAMVGLLAAACHNTLACLLSNLRVKEFERRKQLIAAEQPTQQFQLSLQPSFWDGFAVRRQRHGCGPSPAADSPVLGNAMRLVKNTLHNKKLLHQNSLMFA</sequence>
<reference evidence="3" key="1">
    <citation type="submission" date="2015-09" db="EMBL/GenBank/DDBJ databases">
        <authorList>
            <consortium name="Pathogen Informatics"/>
        </authorList>
    </citation>
    <scope>NUCLEOTIDE SEQUENCE [LARGE SCALE GENOMIC DNA]</scope>
    <source>
        <strain evidence="3">Lake Konstanz</strain>
    </source>
</reference>
<keyword evidence="1" id="KW-0472">Membrane</keyword>
<proteinExistence type="predicted"/>
<dbReference type="VEuPathDB" id="TriTrypDB:BSAL_09710"/>
<accession>A0A0S4JCW8</accession>
<evidence type="ECO:0000256" key="1">
    <source>
        <dbReference type="SAM" id="Phobius"/>
    </source>
</evidence>
<evidence type="ECO:0000313" key="2">
    <source>
        <dbReference type="EMBL" id="CUG87353.1"/>
    </source>
</evidence>
<gene>
    <name evidence="2" type="ORF">BSAL_09710</name>
</gene>